<keyword evidence="5" id="KW-1185">Reference proteome</keyword>
<dbReference type="Proteomes" id="UP000000925">
    <property type="component" value="Chromosome"/>
</dbReference>
<dbReference type="InterPro" id="IPR006584">
    <property type="entry name" value="Cellulose-bd_IV"/>
</dbReference>
<dbReference type="GO" id="GO:0030246">
    <property type="term" value="F:carbohydrate binding"/>
    <property type="evidence" value="ECO:0007669"/>
    <property type="project" value="InterPro"/>
</dbReference>
<name>D5EL46_CORAD</name>
<protein>
    <submittedName>
        <fullName evidence="4">Carbohydrate binding family 6</fullName>
    </submittedName>
</protein>
<dbReference type="Pfam" id="PF21254">
    <property type="entry name" value="AGA-YXIM_GBD"/>
    <property type="match status" value="1"/>
</dbReference>
<dbReference type="HOGENOM" id="CLU_411455_0_0_0"/>
<dbReference type="AlphaFoldDB" id="D5EL46"/>
<feature type="chain" id="PRO_5003071566" evidence="2">
    <location>
        <begin position="25"/>
        <end position="667"/>
    </location>
</feature>
<gene>
    <name evidence="4" type="ordered locus">Caka_0119</name>
</gene>
<dbReference type="SMART" id="SM00606">
    <property type="entry name" value="CBD_IV"/>
    <property type="match status" value="1"/>
</dbReference>
<dbReference type="InterPro" id="IPR008979">
    <property type="entry name" value="Galactose-bd-like_sf"/>
</dbReference>
<dbReference type="CDD" id="cd04080">
    <property type="entry name" value="CBM6_cellulase-like"/>
    <property type="match status" value="1"/>
</dbReference>
<sequence length="667" mass="71665">MLHHILNKITLTAACAIATLSAHAQQAFNEENGRVIWEVESQPAATGWTAKTAVNDYTGSSYYEWTGPNYWPVAQAGNGTITYRVKINTAGNYRFQWRNRILVGTNGTEHNDNWVQFPTGEDVPGQWALQKKWTKCYNNTINVWSWNTWTKDNDSRAVIQYFSAGVHEIKISGRSNGHGIDRLTLYNIDTVNFNANTFTNAPQSPLVNIATGNGTPYGGTAWAIPGSIEAEDYNVGGQGVAYSDATTGNTGSSSYRADGVDLWDGNAQDPARLVGAIADGEYLNYDVNVTPGVFDIVARVAVPDNTITRSIEVTIDGISLGSVDLTSTGGWRNFQDFTIPNVTLGIGGLREVQLKLNGGSFNLDKVSFNPALTSGPFKYDFGSSTSPLEAGYTRITETTTTGEARWTSATGLQQRLRGAPAGNSLDSDMNLSQTPCTFSVNLANGTYSVKVRLGDVYAHNDNITISAEGATQVSGINIAANTYTDHTFTVTVTDNQLDIGLDATAVNGWWTLTAIEITEAPAVSLSYDLGTSTSPVEADSTRITELTSTGTARWLNTAGLGSRDRSGVSDSVNRDLVFDNLPAVFAIDVPNGTYTVSVTIGDVYAVDDIVIKAEGTTVASNIDRAVNQWLPVNFTATVSDGTLNLEFSDGGGTNPNWIVNRITVDSQ</sequence>
<dbReference type="InterPro" id="IPR005084">
    <property type="entry name" value="CBM6"/>
</dbReference>
<feature type="signal peptide" evidence="2">
    <location>
        <begin position="1"/>
        <end position="24"/>
    </location>
</feature>
<dbReference type="PROSITE" id="PS51175">
    <property type="entry name" value="CBM6"/>
    <property type="match status" value="1"/>
</dbReference>
<dbReference type="InterPro" id="IPR049033">
    <property type="entry name" value="AGA-YXIM_GBD"/>
</dbReference>
<dbReference type="STRING" id="583355.Caka_0119"/>
<dbReference type="Gene3D" id="2.60.120.430">
    <property type="entry name" value="Galactose-binding lectin"/>
    <property type="match status" value="2"/>
</dbReference>
<keyword evidence="1 2" id="KW-0732">Signal</keyword>
<dbReference type="Gene3D" id="2.60.120.260">
    <property type="entry name" value="Galactose-binding domain-like"/>
    <property type="match status" value="2"/>
</dbReference>
<feature type="domain" description="CBM6" evidence="3">
    <location>
        <begin position="226"/>
        <end position="369"/>
    </location>
</feature>
<reference evidence="4 5" key="1">
    <citation type="journal article" date="2010" name="Stand. Genomic Sci.">
        <title>Complete genome sequence of Coraliomargarita akajimensis type strain (04OKA010-24).</title>
        <authorList>
            <person name="Mavromatis K."/>
            <person name="Abt B."/>
            <person name="Brambilla E."/>
            <person name="Lapidus A."/>
            <person name="Copeland A."/>
            <person name="Deshpande S."/>
            <person name="Nolan M."/>
            <person name="Lucas S."/>
            <person name="Tice H."/>
            <person name="Cheng J.F."/>
            <person name="Han C."/>
            <person name="Detter J.C."/>
            <person name="Woyke T."/>
            <person name="Goodwin L."/>
            <person name="Pitluck S."/>
            <person name="Held B."/>
            <person name="Brettin T."/>
            <person name="Tapia R."/>
            <person name="Ivanova N."/>
            <person name="Mikhailova N."/>
            <person name="Pati A."/>
            <person name="Liolios K."/>
            <person name="Chen A."/>
            <person name="Palaniappan K."/>
            <person name="Land M."/>
            <person name="Hauser L."/>
            <person name="Chang Y.J."/>
            <person name="Jeffries C.D."/>
            <person name="Rohde M."/>
            <person name="Goker M."/>
            <person name="Bristow J."/>
            <person name="Eisen J.A."/>
            <person name="Markowitz V."/>
            <person name="Hugenholtz P."/>
            <person name="Klenk H.P."/>
            <person name="Kyrpides N.C."/>
        </authorList>
    </citation>
    <scope>NUCLEOTIDE SEQUENCE [LARGE SCALE GENOMIC DNA]</scope>
    <source>
        <strain evidence="5">DSM 45221 / IAM 15411 / JCM 23193 / KCTC 12865</strain>
    </source>
</reference>
<evidence type="ECO:0000256" key="1">
    <source>
        <dbReference type="ARBA" id="ARBA00022729"/>
    </source>
</evidence>
<dbReference type="OrthoDB" id="9812921at2"/>
<dbReference type="EMBL" id="CP001998">
    <property type="protein sequence ID" value="ADE53148.1"/>
    <property type="molecule type" value="Genomic_DNA"/>
</dbReference>
<evidence type="ECO:0000259" key="3">
    <source>
        <dbReference type="PROSITE" id="PS51175"/>
    </source>
</evidence>
<dbReference type="eggNOG" id="COG3401">
    <property type="taxonomic scope" value="Bacteria"/>
</dbReference>
<dbReference type="Pfam" id="PF03422">
    <property type="entry name" value="CBM_6"/>
    <property type="match status" value="1"/>
</dbReference>
<dbReference type="RefSeq" id="WP_013041874.1">
    <property type="nucleotide sequence ID" value="NC_014008.1"/>
</dbReference>
<dbReference type="CAZy" id="CBM6">
    <property type="family name" value="Carbohydrate-Binding Module Family 6"/>
</dbReference>
<dbReference type="SUPFAM" id="SSF49785">
    <property type="entry name" value="Galactose-binding domain-like"/>
    <property type="match status" value="3"/>
</dbReference>
<dbReference type="KEGG" id="caa:Caka_0119"/>
<proteinExistence type="predicted"/>
<organism evidence="4 5">
    <name type="scientific">Coraliomargarita akajimensis (strain DSM 45221 / IAM 15411 / JCM 23193 / KCTC 12865 / 04OKA010-24)</name>
    <dbReference type="NCBI Taxonomy" id="583355"/>
    <lineage>
        <taxon>Bacteria</taxon>
        <taxon>Pseudomonadati</taxon>
        <taxon>Verrucomicrobiota</taxon>
        <taxon>Opitutia</taxon>
        <taxon>Puniceicoccales</taxon>
        <taxon>Coraliomargaritaceae</taxon>
        <taxon>Coraliomargarita</taxon>
    </lineage>
</organism>
<accession>D5EL46</accession>
<evidence type="ECO:0000256" key="2">
    <source>
        <dbReference type="SAM" id="SignalP"/>
    </source>
</evidence>
<evidence type="ECO:0000313" key="4">
    <source>
        <dbReference type="EMBL" id="ADE53148.1"/>
    </source>
</evidence>
<evidence type="ECO:0000313" key="5">
    <source>
        <dbReference type="Proteomes" id="UP000000925"/>
    </source>
</evidence>